<dbReference type="PANTHER" id="PTHR30157:SF0">
    <property type="entry name" value="NADPH-DEPENDENT FERRIC-CHELATE REDUCTASE"/>
    <property type="match status" value="1"/>
</dbReference>
<reference evidence="3" key="1">
    <citation type="journal article" date="2019" name="Int. J. Syst. Evol. Microbiol.">
        <title>The Global Catalogue of Microorganisms (GCM) 10K type strain sequencing project: providing services to taxonomists for standard genome sequencing and annotation.</title>
        <authorList>
            <consortium name="The Broad Institute Genomics Platform"/>
            <consortium name="The Broad Institute Genome Sequencing Center for Infectious Disease"/>
            <person name="Wu L."/>
            <person name="Ma J."/>
        </authorList>
    </citation>
    <scope>NUCLEOTIDE SEQUENCE [LARGE SCALE GENOMIC DNA]</scope>
    <source>
        <strain evidence="3">JCM 14545</strain>
    </source>
</reference>
<organism evidence="2 3">
    <name type="scientific">Amycolatopsis minnesotensis</name>
    <dbReference type="NCBI Taxonomy" id="337894"/>
    <lineage>
        <taxon>Bacteria</taxon>
        <taxon>Bacillati</taxon>
        <taxon>Actinomycetota</taxon>
        <taxon>Actinomycetes</taxon>
        <taxon>Pseudonocardiales</taxon>
        <taxon>Pseudonocardiaceae</taxon>
        <taxon>Amycolatopsis</taxon>
    </lineage>
</organism>
<dbReference type="Proteomes" id="UP001501116">
    <property type="component" value="Unassembled WGS sequence"/>
</dbReference>
<dbReference type="PROSITE" id="PS51384">
    <property type="entry name" value="FAD_FR"/>
    <property type="match status" value="1"/>
</dbReference>
<dbReference type="InterPro" id="IPR039374">
    <property type="entry name" value="SIP_fam"/>
</dbReference>
<evidence type="ECO:0000313" key="2">
    <source>
        <dbReference type="EMBL" id="GAA1981126.1"/>
    </source>
</evidence>
<gene>
    <name evidence="2" type="ORF">GCM10009754_67320</name>
</gene>
<dbReference type="PANTHER" id="PTHR30157">
    <property type="entry name" value="FERRIC REDUCTASE, NADPH-DEPENDENT"/>
    <property type="match status" value="1"/>
</dbReference>
<accession>A0ABP5DJ21</accession>
<evidence type="ECO:0000259" key="1">
    <source>
        <dbReference type="PROSITE" id="PS51384"/>
    </source>
</evidence>
<dbReference type="InterPro" id="IPR039261">
    <property type="entry name" value="FNR_nucleotide-bd"/>
</dbReference>
<dbReference type="InterPro" id="IPR017927">
    <property type="entry name" value="FAD-bd_FR_type"/>
</dbReference>
<dbReference type="EMBL" id="BAAANN010000034">
    <property type="protein sequence ID" value="GAA1981126.1"/>
    <property type="molecule type" value="Genomic_DNA"/>
</dbReference>
<dbReference type="Pfam" id="PF04954">
    <property type="entry name" value="SIP"/>
    <property type="match status" value="1"/>
</dbReference>
<keyword evidence="3" id="KW-1185">Reference proteome</keyword>
<proteinExistence type="predicted"/>
<dbReference type="RefSeq" id="WP_344428383.1">
    <property type="nucleotide sequence ID" value="NZ_BAAANN010000034.1"/>
</dbReference>
<dbReference type="InterPro" id="IPR007037">
    <property type="entry name" value="SIP_rossman_dom"/>
</dbReference>
<dbReference type="Pfam" id="PF08021">
    <property type="entry name" value="FAD_binding_9"/>
    <property type="match status" value="1"/>
</dbReference>
<evidence type="ECO:0000313" key="3">
    <source>
        <dbReference type="Proteomes" id="UP001501116"/>
    </source>
</evidence>
<protein>
    <submittedName>
        <fullName evidence="2">Siderophore-interacting protein</fullName>
    </submittedName>
</protein>
<name>A0ABP5DJ21_9PSEU</name>
<feature type="domain" description="FAD-binding FR-type" evidence="1">
    <location>
        <begin position="13"/>
        <end position="150"/>
    </location>
</feature>
<comment type="caution">
    <text evidence="2">The sequence shown here is derived from an EMBL/GenBank/DDBJ whole genome shotgun (WGS) entry which is preliminary data.</text>
</comment>
<dbReference type="Gene3D" id="2.40.30.10">
    <property type="entry name" value="Translation factors"/>
    <property type="match status" value="1"/>
</dbReference>
<dbReference type="InterPro" id="IPR013113">
    <property type="entry name" value="SIP_FAD-bd"/>
</dbReference>
<sequence length="269" mass="29681">MALLPKRKSPDTRRLLRARVVRTERTSEHFVTVTLGGEELAGFEPMGADQWFRFFFRREGQRELRLPTSSSELGWLAQSLRMSQATRPCVRNYTVRAFRRETLELDVEFVAHGDTGPGSAFATRAEPGDEVGLLDEGISYLPPEGSRQLIVADESGLPAALAILDGAPADLVAKVLLEVPASADVRKVTAPEGVDVQWLHRDGDDRYPGRLALETLAEMELPAAPYYAWIAGESGLATGARRFLNRERGVPKSDIAFLGYWRTGRSSPG</sequence>
<dbReference type="InterPro" id="IPR017938">
    <property type="entry name" value="Riboflavin_synthase-like_b-brl"/>
</dbReference>
<dbReference type="Gene3D" id="3.40.50.80">
    <property type="entry name" value="Nucleotide-binding domain of ferredoxin-NADP reductase (FNR) module"/>
    <property type="match status" value="1"/>
</dbReference>
<dbReference type="CDD" id="cd06193">
    <property type="entry name" value="siderophore_interacting"/>
    <property type="match status" value="1"/>
</dbReference>
<dbReference type="SUPFAM" id="SSF63380">
    <property type="entry name" value="Riboflavin synthase domain-like"/>
    <property type="match status" value="1"/>
</dbReference>